<dbReference type="RefSeq" id="XP_066710599.1">
    <property type="nucleotide sequence ID" value="XM_066861489.1"/>
</dbReference>
<dbReference type="GeneID" id="92094552"/>
<keyword evidence="3" id="KW-1185">Reference proteome</keyword>
<dbReference type="EMBL" id="JAQQWL010000011">
    <property type="protein sequence ID" value="KAK8048350.1"/>
    <property type="molecule type" value="Genomic_DNA"/>
</dbReference>
<sequence>MPRPNKGYMLKGKEPRGRRDANAKLGREEVLGKILGSLYTAAKKISAGFNSMGKRRLFQQIMFRG</sequence>
<evidence type="ECO:0000256" key="1">
    <source>
        <dbReference type="SAM" id="MobiDB-lite"/>
    </source>
</evidence>
<gene>
    <name evidence="2" type="ORF">PG994_010080</name>
</gene>
<evidence type="ECO:0000313" key="2">
    <source>
        <dbReference type="EMBL" id="KAK8048350.1"/>
    </source>
</evidence>
<accession>A0ABR1TR45</accession>
<comment type="caution">
    <text evidence="2">The sequence shown here is derived from an EMBL/GenBank/DDBJ whole genome shotgun (WGS) entry which is preliminary data.</text>
</comment>
<reference evidence="2 3" key="1">
    <citation type="submission" date="2023-01" db="EMBL/GenBank/DDBJ databases">
        <title>Analysis of 21 Apiospora genomes using comparative genomics revels a genus with tremendous synthesis potential of carbohydrate active enzymes and secondary metabolites.</title>
        <authorList>
            <person name="Sorensen T."/>
        </authorList>
    </citation>
    <scope>NUCLEOTIDE SEQUENCE [LARGE SCALE GENOMIC DNA]</scope>
    <source>
        <strain evidence="2 3">CBS 135458</strain>
    </source>
</reference>
<organism evidence="2 3">
    <name type="scientific">Apiospora phragmitis</name>
    <dbReference type="NCBI Taxonomy" id="2905665"/>
    <lineage>
        <taxon>Eukaryota</taxon>
        <taxon>Fungi</taxon>
        <taxon>Dikarya</taxon>
        <taxon>Ascomycota</taxon>
        <taxon>Pezizomycotina</taxon>
        <taxon>Sordariomycetes</taxon>
        <taxon>Xylariomycetidae</taxon>
        <taxon>Amphisphaeriales</taxon>
        <taxon>Apiosporaceae</taxon>
        <taxon>Apiospora</taxon>
    </lineage>
</organism>
<feature type="compositionally biased region" description="Basic and acidic residues" evidence="1">
    <location>
        <begin position="11"/>
        <end position="24"/>
    </location>
</feature>
<proteinExistence type="predicted"/>
<protein>
    <submittedName>
        <fullName evidence="2">Uncharacterized protein</fullName>
    </submittedName>
</protein>
<evidence type="ECO:0000313" key="3">
    <source>
        <dbReference type="Proteomes" id="UP001480595"/>
    </source>
</evidence>
<name>A0ABR1TR45_9PEZI</name>
<feature type="region of interest" description="Disordered" evidence="1">
    <location>
        <begin position="1"/>
        <end position="24"/>
    </location>
</feature>
<dbReference type="Proteomes" id="UP001480595">
    <property type="component" value="Unassembled WGS sequence"/>
</dbReference>